<proteinExistence type="inferred from homology"/>
<comment type="catalytic activity">
    <reaction evidence="26">
        <text>eicosanoyl-CoA + oxidized [electron-transfer flavoprotein] + H(+) = (2E)-eicosenoyl-CoA + reduced [electron-transfer flavoprotein]</text>
        <dbReference type="Rhea" id="RHEA:47236"/>
        <dbReference type="Rhea" id="RHEA-COMP:10685"/>
        <dbReference type="Rhea" id="RHEA-COMP:10686"/>
        <dbReference type="ChEBI" id="CHEBI:15378"/>
        <dbReference type="ChEBI" id="CHEBI:57380"/>
        <dbReference type="ChEBI" id="CHEBI:57692"/>
        <dbReference type="ChEBI" id="CHEBI:58307"/>
        <dbReference type="ChEBI" id="CHEBI:74691"/>
    </reaction>
    <physiologicalReaction direction="left-to-right" evidence="26">
        <dbReference type="Rhea" id="RHEA:47237"/>
    </physiologicalReaction>
</comment>
<keyword evidence="7" id="KW-0999">Mitochondrion inner membrane</keyword>
<evidence type="ECO:0000256" key="22">
    <source>
        <dbReference type="ARBA" id="ARBA00047916"/>
    </source>
</evidence>
<evidence type="ECO:0000256" key="1">
    <source>
        <dbReference type="ARBA" id="ARBA00001974"/>
    </source>
</evidence>
<keyword evidence="15" id="KW-0496">Mitochondrion</keyword>
<evidence type="ECO:0000256" key="6">
    <source>
        <dbReference type="ARBA" id="ARBA00022630"/>
    </source>
</evidence>
<dbReference type="FunFam" id="2.40.110.10:FF:000006">
    <property type="entry name" value="very long-chain specific acyl-CoA dehydrogenase, mitochondrial"/>
    <property type="match status" value="1"/>
</dbReference>
<evidence type="ECO:0000256" key="29">
    <source>
        <dbReference type="SAM" id="MobiDB-lite"/>
    </source>
</evidence>
<dbReference type="PROSITE" id="PS00072">
    <property type="entry name" value="ACYL_COA_DH_1"/>
    <property type="match status" value="1"/>
</dbReference>
<comment type="caution">
    <text evidence="34">The sequence shown here is derived from an EMBL/GenBank/DDBJ whole genome shotgun (WGS) entry which is preliminary data.</text>
</comment>
<dbReference type="GO" id="GO:0000062">
    <property type="term" value="F:fatty-acyl-CoA binding"/>
    <property type="evidence" value="ECO:0007669"/>
    <property type="project" value="TreeGrafter"/>
</dbReference>
<dbReference type="InterPro" id="IPR013786">
    <property type="entry name" value="AcylCoA_DH/ox_N"/>
</dbReference>
<dbReference type="InterPro" id="IPR037069">
    <property type="entry name" value="AcylCoA_DH/ox_N_sf"/>
</dbReference>
<keyword evidence="35" id="KW-1185">Reference proteome</keyword>
<feature type="domain" description="Acyl-CoA dehydrogenase/oxidase N-terminal" evidence="32">
    <location>
        <begin position="83"/>
        <end position="191"/>
    </location>
</feature>
<evidence type="ECO:0000259" key="30">
    <source>
        <dbReference type="Pfam" id="PF00441"/>
    </source>
</evidence>
<feature type="domain" description="Acyl-CoA dehydrogenase/oxidase C-terminal" evidence="30">
    <location>
        <begin position="310"/>
        <end position="456"/>
    </location>
</feature>
<dbReference type="InterPro" id="IPR006089">
    <property type="entry name" value="Acyl-CoA_DH_CS"/>
</dbReference>
<keyword evidence="13 28" id="KW-0560">Oxidoreductase</keyword>
<evidence type="ECO:0000256" key="23">
    <source>
        <dbReference type="ARBA" id="ARBA00048086"/>
    </source>
</evidence>
<evidence type="ECO:0000256" key="28">
    <source>
        <dbReference type="RuleBase" id="RU362125"/>
    </source>
</evidence>
<evidence type="ECO:0000256" key="20">
    <source>
        <dbReference type="ARBA" id="ARBA00046812"/>
    </source>
</evidence>
<evidence type="ECO:0000313" key="34">
    <source>
        <dbReference type="EMBL" id="KAE9539957.1"/>
    </source>
</evidence>
<dbReference type="FunFam" id="1.20.140.10:FF:000008">
    <property type="entry name" value="acyl-CoA dehydrogenase family member 9, mitochondrial"/>
    <property type="match status" value="1"/>
</dbReference>
<dbReference type="GO" id="GO:0050660">
    <property type="term" value="F:flavin adenine dinucleotide binding"/>
    <property type="evidence" value="ECO:0007669"/>
    <property type="project" value="InterPro"/>
</dbReference>
<comment type="subcellular location">
    <subcellularLocation>
        <location evidence="2">Mitochondrion inner membrane</location>
        <topology evidence="2">Peripheral membrane protein</topology>
    </subcellularLocation>
</comment>
<keyword evidence="12" id="KW-0007">Acetylation</keyword>
<comment type="function">
    <text evidence="19">Very long-chain specific acyl-CoA dehydrogenase is one of the acyl-CoA dehydrogenases that catalyze the first step of mitochondrial fatty acid beta-oxidation, an aerobic process breaking down fatty acids into acetyl-CoA and allowing the production of energy from fats. The first step of fatty acid beta-oxidation consists in the removal of one hydrogen from C-2 and C-3 of the straight-chain fatty acyl-CoA thioester, resulting in the formation of trans-2-enoyl-CoA. Among the different mitochondrial acyl-CoA dehydrogenases, very long-chain specific acyl-CoA dehydrogenase acts specifically on acyl-CoAs with saturated 12 to 24 carbons long primary chains.</text>
</comment>
<comment type="catalytic activity">
    <reaction evidence="24">
        <text>tetradecanoyl-CoA + oxidized [electron-transfer flavoprotein] + H(+) = (2E)-tetradecenoyl-CoA + reduced [electron-transfer flavoprotein]</text>
        <dbReference type="Rhea" id="RHEA:47316"/>
        <dbReference type="Rhea" id="RHEA-COMP:10685"/>
        <dbReference type="Rhea" id="RHEA-COMP:10686"/>
        <dbReference type="ChEBI" id="CHEBI:15378"/>
        <dbReference type="ChEBI" id="CHEBI:57385"/>
        <dbReference type="ChEBI" id="CHEBI:57692"/>
        <dbReference type="ChEBI" id="CHEBI:58307"/>
        <dbReference type="ChEBI" id="CHEBI:61405"/>
    </reaction>
    <physiologicalReaction direction="left-to-right" evidence="24">
        <dbReference type="Rhea" id="RHEA:47317"/>
    </physiologicalReaction>
</comment>
<feature type="compositionally biased region" description="Basic and acidic residues" evidence="29">
    <location>
        <begin position="36"/>
        <end position="51"/>
    </location>
</feature>
<keyword evidence="9 28" id="KW-0274">FAD</keyword>
<comment type="cofactor">
    <cofactor evidence="1 28">
        <name>FAD</name>
        <dbReference type="ChEBI" id="CHEBI:57692"/>
    </cofactor>
</comment>
<dbReference type="PANTHER" id="PTHR43884">
    <property type="entry name" value="ACYL-COA DEHYDROGENASE"/>
    <property type="match status" value="1"/>
</dbReference>
<dbReference type="Gene3D" id="2.40.110.10">
    <property type="entry name" value="Butyryl-CoA Dehydrogenase, subunit A, domain 2"/>
    <property type="match status" value="1"/>
</dbReference>
<evidence type="ECO:0000256" key="14">
    <source>
        <dbReference type="ARBA" id="ARBA00023098"/>
    </source>
</evidence>
<keyword evidence="5" id="KW-0597">Phosphoprotein</keyword>
<dbReference type="Pfam" id="PF02771">
    <property type="entry name" value="Acyl-CoA_dh_N"/>
    <property type="match status" value="1"/>
</dbReference>
<evidence type="ECO:0000256" key="5">
    <source>
        <dbReference type="ARBA" id="ARBA00022553"/>
    </source>
</evidence>
<dbReference type="SUPFAM" id="SSF56645">
    <property type="entry name" value="Acyl-CoA dehydrogenase NM domain-like"/>
    <property type="match status" value="1"/>
</dbReference>
<evidence type="ECO:0000256" key="19">
    <source>
        <dbReference type="ARBA" id="ARBA00045422"/>
    </source>
</evidence>
<evidence type="ECO:0000256" key="26">
    <source>
        <dbReference type="ARBA" id="ARBA00049140"/>
    </source>
</evidence>
<dbReference type="OrthoDB" id="2588832at2759"/>
<dbReference type="Gene3D" id="1.10.540.10">
    <property type="entry name" value="Acyl-CoA dehydrogenase/oxidase, N-terminal domain"/>
    <property type="match status" value="1"/>
</dbReference>
<evidence type="ECO:0000256" key="15">
    <source>
        <dbReference type="ARBA" id="ARBA00023128"/>
    </source>
</evidence>
<comment type="catalytic activity">
    <reaction evidence="21">
        <text>dodecanoyl-CoA + oxidized [electron-transfer flavoprotein] + H(+) = (2E)-dodecenoyl-CoA + reduced [electron-transfer flavoprotein]</text>
        <dbReference type="Rhea" id="RHEA:47296"/>
        <dbReference type="Rhea" id="RHEA-COMP:10685"/>
        <dbReference type="Rhea" id="RHEA-COMP:10686"/>
        <dbReference type="ChEBI" id="CHEBI:15378"/>
        <dbReference type="ChEBI" id="CHEBI:57330"/>
        <dbReference type="ChEBI" id="CHEBI:57375"/>
        <dbReference type="ChEBI" id="CHEBI:57692"/>
        <dbReference type="ChEBI" id="CHEBI:58307"/>
    </reaction>
    <physiologicalReaction direction="left-to-right" evidence="21">
        <dbReference type="Rhea" id="RHEA:47297"/>
    </physiologicalReaction>
</comment>
<evidence type="ECO:0000256" key="12">
    <source>
        <dbReference type="ARBA" id="ARBA00022990"/>
    </source>
</evidence>
<evidence type="ECO:0000259" key="33">
    <source>
        <dbReference type="Pfam" id="PF21343"/>
    </source>
</evidence>
<comment type="pathway">
    <text evidence="3">Lipid metabolism; mitochondrial fatty acid beta-oxidation.</text>
</comment>
<evidence type="ECO:0000256" key="27">
    <source>
        <dbReference type="ARBA" id="ARBA00049224"/>
    </source>
</evidence>
<dbReference type="InterPro" id="IPR009100">
    <property type="entry name" value="AcylCoA_DH/oxidase_NM_dom_sf"/>
</dbReference>
<sequence length="637" mass="69212">MFKVCNKLNRNQLKALEEYRTIQKTRRLLSTTASHSTEKSGGKSSDSKKDVKQSKSFTMNLFRGQLQTSQVFPYPNVLNDEQTETLTSLVDPVTKFFKEVNNPLKNDEIETVEPNTLEGLWDMGAFSLQVPQDLGGLGLSNTQYARMVEIVGAHDLAVGIVLGAHQSIGFKGILLFGTPEQKAKYLPRVSNKEFAAFCLTEPSSGSDAGSIKTRAVLSPDGKHFILNGNKIWISNGGMAEIMTVFAQTPVKDEKTGKTVDKVTAFIVERAFGGVSNSPPEKKMGIKASNTAEVTYEDVKVPIENVLGGVGQGFKVAMNILNNGRFGMAAALSGTMRSVTAKAVEHATTRIQFGKRLDSFGSIQEKLARMAMLHYVTESMAYMISGNMDSGSVDYHLEAAISKCFASESAWYVCDEAIQILGGMGYMKGTGLEKVMRDLRIFRIFEGTNDILRLFVALTGIQFAGSHLKELQKAFKNPTANLGLILGEVTKRALSSVGFSSAPSLSHLVHPKLSDAANLAGQSVGLFGPAVESLLIKYGKGIIDEQFLLNRLAQAAIDTYTMTVVLSRATRALNLDLPTANYEALLTQVYCSEASDRVASNLLQLKSGKNLDNFSKMSDIAEQMCQSGGLVQPNPLNL</sequence>
<dbReference type="InterPro" id="IPR009075">
    <property type="entry name" value="AcylCo_DH/oxidase_C"/>
</dbReference>
<evidence type="ECO:0000256" key="10">
    <source>
        <dbReference type="ARBA" id="ARBA00022832"/>
    </source>
</evidence>
<feature type="region of interest" description="Disordered" evidence="29">
    <location>
        <begin position="27"/>
        <end position="51"/>
    </location>
</feature>
<evidence type="ECO:0000256" key="2">
    <source>
        <dbReference type="ARBA" id="ARBA00004637"/>
    </source>
</evidence>
<evidence type="ECO:0000256" key="13">
    <source>
        <dbReference type="ARBA" id="ARBA00023002"/>
    </source>
</evidence>
<evidence type="ECO:0000256" key="8">
    <source>
        <dbReference type="ARBA" id="ARBA00022799"/>
    </source>
</evidence>
<dbReference type="GO" id="GO:0005743">
    <property type="term" value="C:mitochondrial inner membrane"/>
    <property type="evidence" value="ECO:0007669"/>
    <property type="project" value="UniProtKB-SubCell"/>
</dbReference>
<organism evidence="34 35">
    <name type="scientific">Aphis glycines</name>
    <name type="common">Soybean aphid</name>
    <dbReference type="NCBI Taxonomy" id="307491"/>
    <lineage>
        <taxon>Eukaryota</taxon>
        <taxon>Metazoa</taxon>
        <taxon>Ecdysozoa</taxon>
        <taxon>Arthropoda</taxon>
        <taxon>Hexapoda</taxon>
        <taxon>Insecta</taxon>
        <taxon>Pterygota</taxon>
        <taxon>Neoptera</taxon>
        <taxon>Paraneoptera</taxon>
        <taxon>Hemiptera</taxon>
        <taxon>Sternorrhyncha</taxon>
        <taxon>Aphidomorpha</taxon>
        <taxon>Aphidoidea</taxon>
        <taxon>Aphididae</taxon>
        <taxon>Aphidini</taxon>
        <taxon>Aphis</taxon>
        <taxon>Aphis</taxon>
    </lineage>
</organism>
<comment type="catalytic activity">
    <reaction evidence="23">
        <text>tetracosanoyl-CoA + oxidized [electron-transfer flavoprotein] + H(+) = (2E)-tetracosenoyl-CoA + reduced [electron-transfer flavoprotein]</text>
        <dbReference type="Rhea" id="RHEA:47232"/>
        <dbReference type="Rhea" id="RHEA-COMP:10685"/>
        <dbReference type="Rhea" id="RHEA-COMP:10686"/>
        <dbReference type="ChEBI" id="CHEBI:15378"/>
        <dbReference type="ChEBI" id="CHEBI:57692"/>
        <dbReference type="ChEBI" id="CHEBI:58307"/>
        <dbReference type="ChEBI" id="CHEBI:65052"/>
        <dbReference type="ChEBI" id="CHEBI:74693"/>
    </reaction>
    <physiologicalReaction direction="left-to-right" evidence="23">
        <dbReference type="Rhea" id="RHEA:47233"/>
    </physiologicalReaction>
</comment>
<evidence type="ECO:0000259" key="31">
    <source>
        <dbReference type="Pfam" id="PF02770"/>
    </source>
</evidence>
<evidence type="ECO:0000256" key="3">
    <source>
        <dbReference type="ARBA" id="ARBA00005198"/>
    </source>
</evidence>
<accession>A0A6G0TWZ6</accession>
<comment type="catalytic activity">
    <reaction evidence="27">
        <text>octadecanoyl-CoA + oxidized [electron-transfer flavoprotein] + H(+) = (2E)-octadecenoyl-CoA + reduced [electron-transfer flavoprotein]</text>
        <dbReference type="Rhea" id="RHEA:47240"/>
        <dbReference type="Rhea" id="RHEA-COMP:10685"/>
        <dbReference type="Rhea" id="RHEA-COMP:10686"/>
        <dbReference type="ChEBI" id="CHEBI:15378"/>
        <dbReference type="ChEBI" id="CHEBI:57394"/>
        <dbReference type="ChEBI" id="CHEBI:57692"/>
        <dbReference type="ChEBI" id="CHEBI:58307"/>
        <dbReference type="ChEBI" id="CHEBI:71412"/>
    </reaction>
    <physiologicalReaction direction="left-to-right" evidence="27">
        <dbReference type="Rhea" id="RHEA:47241"/>
    </physiologicalReaction>
</comment>
<dbReference type="Pfam" id="PF21343">
    <property type="entry name" value="ACAD9-ACADV_C"/>
    <property type="match status" value="1"/>
</dbReference>
<dbReference type="Pfam" id="PF02770">
    <property type="entry name" value="Acyl-CoA_dh_M"/>
    <property type="match status" value="1"/>
</dbReference>
<dbReference type="AlphaFoldDB" id="A0A6G0TWZ6"/>
<dbReference type="CDD" id="cd01161">
    <property type="entry name" value="VLCAD"/>
    <property type="match status" value="1"/>
</dbReference>
<dbReference type="GO" id="GO:0006631">
    <property type="term" value="P:fatty acid metabolic process"/>
    <property type="evidence" value="ECO:0007669"/>
    <property type="project" value="UniProtKB-KW"/>
</dbReference>
<dbReference type="InterPro" id="IPR006091">
    <property type="entry name" value="Acyl-CoA_Oxase/DH_mid-dom"/>
</dbReference>
<evidence type="ECO:0000259" key="32">
    <source>
        <dbReference type="Pfam" id="PF02771"/>
    </source>
</evidence>
<evidence type="ECO:0000256" key="17">
    <source>
        <dbReference type="ARBA" id="ARBA00039034"/>
    </source>
</evidence>
<keyword evidence="11" id="KW-0809">Transit peptide</keyword>
<keyword evidence="16" id="KW-0472">Membrane</keyword>
<keyword evidence="10" id="KW-0276">Fatty acid metabolism</keyword>
<dbReference type="GO" id="GO:0017099">
    <property type="term" value="F:very-long-chain fatty acyl-CoA dehydrogenase activity"/>
    <property type="evidence" value="ECO:0007669"/>
    <property type="project" value="UniProtKB-EC"/>
</dbReference>
<evidence type="ECO:0000256" key="9">
    <source>
        <dbReference type="ARBA" id="ARBA00022827"/>
    </source>
</evidence>
<evidence type="ECO:0000256" key="16">
    <source>
        <dbReference type="ARBA" id="ARBA00023136"/>
    </source>
</evidence>
<evidence type="ECO:0000256" key="25">
    <source>
        <dbReference type="ARBA" id="ARBA00049050"/>
    </source>
</evidence>
<keyword evidence="14" id="KW-0443">Lipid metabolism</keyword>
<evidence type="ECO:0000256" key="21">
    <source>
        <dbReference type="ARBA" id="ARBA00047893"/>
    </source>
</evidence>
<comment type="catalytic activity">
    <reaction evidence="22">
        <text>oxidized [electron-transfer flavoprotein] + hexadecanoyl-CoA + H(+) = (2E)-hexadecenoyl-CoA + reduced [electron-transfer flavoprotein]</text>
        <dbReference type="Rhea" id="RHEA:43448"/>
        <dbReference type="Rhea" id="RHEA-COMP:10685"/>
        <dbReference type="Rhea" id="RHEA-COMP:10686"/>
        <dbReference type="ChEBI" id="CHEBI:15378"/>
        <dbReference type="ChEBI" id="CHEBI:57379"/>
        <dbReference type="ChEBI" id="CHEBI:57692"/>
        <dbReference type="ChEBI" id="CHEBI:58307"/>
        <dbReference type="ChEBI" id="CHEBI:61526"/>
    </reaction>
    <physiologicalReaction direction="left-to-right" evidence="22">
        <dbReference type="Rhea" id="RHEA:43449"/>
    </physiologicalReaction>
</comment>
<dbReference type="SUPFAM" id="SSF47203">
    <property type="entry name" value="Acyl-CoA dehydrogenase C-terminal domain-like"/>
    <property type="match status" value="2"/>
</dbReference>
<dbReference type="Gene3D" id="1.20.140.10">
    <property type="entry name" value="Butyryl-CoA Dehydrogenase, subunit A, domain 3"/>
    <property type="match status" value="2"/>
</dbReference>
<gene>
    <name evidence="34" type="ORF">AGLY_005209</name>
</gene>
<dbReference type="EC" id="1.3.8.9" evidence="17"/>
<dbReference type="InterPro" id="IPR046373">
    <property type="entry name" value="Acyl-CoA_Oxase/DH_mid-dom_sf"/>
</dbReference>
<dbReference type="InterPro" id="IPR036250">
    <property type="entry name" value="AcylCo_DH-like_C"/>
</dbReference>
<dbReference type="EMBL" id="VYZN01000014">
    <property type="protein sequence ID" value="KAE9539957.1"/>
    <property type="molecule type" value="Genomic_DNA"/>
</dbReference>
<name>A0A6G0TWZ6_APHGL</name>
<comment type="similarity">
    <text evidence="4 28">Belongs to the acyl-CoA dehydrogenase family.</text>
</comment>
<dbReference type="PANTHER" id="PTHR43884:SF11">
    <property type="entry name" value="VERY LONG-CHAIN SPECIFIC ACYL-COA DEHYDROGENASE, MITOCHONDRIAL"/>
    <property type="match status" value="1"/>
</dbReference>
<keyword evidence="6 28" id="KW-0285">Flavoprotein</keyword>
<feature type="domain" description="Acyl-CoA oxidase/dehydrogenase middle" evidence="31">
    <location>
        <begin position="196"/>
        <end position="298"/>
    </location>
</feature>
<evidence type="ECO:0000256" key="4">
    <source>
        <dbReference type="ARBA" id="ARBA00009347"/>
    </source>
</evidence>
<evidence type="ECO:0000256" key="24">
    <source>
        <dbReference type="ARBA" id="ARBA00049038"/>
    </source>
</evidence>
<comment type="catalytic activity">
    <reaction evidence="25">
        <text>a very-long-chain 2,3-saturated fatty acyl-CoA + oxidized [electron-transfer flavoprotein] + H(+) = a very-long-chain (2E)-enoyl-CoA + reduced [electron-transfer flavoprotein]</text>
        <dbReference type="Rhea" id="RHEA:19181"/>
        <dbReference type="Rhea" id="RHEA-COMP:10685"/>
        <dbReference type="Rhea" id="RHEA-COMP:10686"/>
        <dbReference type="ChEBI" id="CHEBI:15378"/>
        <dbReference type="ChEBI" id="CHEBI:57692"/>
        <dbReference type="ChEBI" id="CHEBI:58307"/>
        <dbReference type="ChEBI" id="CHEBI:83724"/>
        <dbReference type="ChEBI" id="CHEBI:83728"/>
        <dbReference type="EC" id="1.3.8.9"/>
    </reaction>
    <physiologicalReaction direction="left-to-right" evidence="25">
        <dbReference type="Rhea" id="RHEA:19182"/>
    </physiologicalReaction>
</comment>
<protein>
    <recommendedName>
        <fullName evidence="18">Very long-chain specific acyl-CoA dehydrogenase, mitochondrial</fullName>
        <ecNumber evidence="17">1.3.8.9</ecNumber>
    </recommendedName>
</protein>
<evidence type="ECO:0000313" key="35">
    <source>
        <dbReference type="Proteomes" id="UP000475862"/>
    </source>
</evidence>
<reference evidence="34 35" key="1">
    <citation type="submission" date="2019-08" db="EMBL/GenBank/DDBJ databases">
        <title>The genome of the soybean aphid Biotype 1, its phylome, world population structure and adaptation to the North American continent.</title>
        <authorList>
            <person name="Giordano R."/>
            <person name="Donthu R.K."/>
            <person name="Hernandez A.G."/>
            <person name="Wright C.L."/>
            <person name="Zimin A.V."/>
        </authorList>
    </citation>
    <scope>NUCLEOTIDE SEQUENCE [LARGE SCALE GENOMIC DNA]</scope>
    <source>
        <tissue evidence="34">Whole aphids</tissue>
    </source>
</reference>
<dbReference type="InterPro" id="IPR049448">
    <property type="entry name" value="ACAD9/ACADV-like_C"/>
</dbReference>
<dbReference type="Pfam" id="PF00441">
    <property type="entry name" value="Acyl-CoA_dh_1"/>
    <property type="match status" value="1"/>
</dbReference>
<keyword evidence="8" id="KW-0702">S-nitrosylation</keyword>
<dbReference type="Proteomes" id="UP000475862">
    <property type="component" value="Unassembled WGS sequence"/>
</dbReference>
<feature type="domain" description="ACAD9/ACADV-like C-terminal" evidence="33">
    <location>
        <begin position="510"/>
        <end position="628"/>
    </location>
</feature>
<comment type="subunit">
    <text evidence="20">Homodimer. Homodimerizes after import into the mitochondrion.</text>
</comment>
<evidence type="ECO:0000256" key="18">
    <source>
        <dbReference type="ARBA" id="ARBA00040902"/>
    </source>
</evidence>
<dbReference type="FunFam" id="1.10.540.10:FF:000001">
    <property type="entry name" value="Very long-chain-specific acyl-CoA dehydrogenase, mitochondrial"/>
    <property type="match status" value="1"/>
</dbReference>
<evidence type="ECO:0000256" key="11">
    <source>
        <dbReference type="ARBA" id="ARBA00022946"/>
    </source>
</evidence>
<evidence type="ECO:0000256" key="7">
    <source>
        <dbReference type="ARBA" id="ARBA00022792"/>
    </source>
</evidence>